<accession>A0ABT3KVB5</accession>
<gene>
    <name evidence="1" type="ORF">D5039_14310</name>
</gene>
<dbReference type="Proteomes" id="UP001208935">
    <property type="component" value="Unassembled WGS sequence"/>
</dbReference>
<sequence>MAQRVARWGEIPASARAFVDTGVQGRERRRYSVVGSGVSDDPNLRPRSAAAENVHVNGSERGLACLPEREAEFRAARAEPLHVALKSGNFGSTDFFTKAFKAFKALS</sequence>
<comment type="caution">
    <text evidence="1">The sequence shown here is derived from an EMBL/GenBank/DDBJ whole genome shotgun (WGS) entry which is preliminary data.</text>
</comment>
<dbReference type="EMBL" id="QZCW01000002">
    <property type="protein sequence ID" value="MCW5322281.1"/>
    <property type="molecule type" value="Genomic_DNA"/>
</dbReference>
<keyword evidence="2" id="KW-1185">Reference proteome</keyword>
<reference evidence="2" key="1">
    <citation type="submission" date="2023-07" db="EMBL/GenBank/DDBJ databases">
        <title>Verminephrobacter genomes.</title>
        <authorList>
            <person name="Lund M.B."/>
        </authorList>
    </citation>
    <scope>NUCLEOTIDE SEQUENCE [LARGE SCALE GENOMIC DNA]</scope>
    <source>
        <strain evidence="2">AtM5-05</strain>
    </source>
</reference>
<proteinExistence type="predicted"/>
<dbReference type="Gene3D" id="3.40.980.20">
    <property type="entry name" value="Four-carbon acid sugar kinase, nucleotide binding domain"/>
    <property type="match status" value="1"/>
</dbReference>
<organism evidence="1 2">
    <name type="scientific">Verminephrobacter aporrectodeae subsp. tuberculatae</name>
    <dbReference type="NCBI Taxonomy" id="1110392"/>
    <lineage>
        <taxon>Bacteria</taxon>
        <taxon>Pseudomonadati</taxon>
        <taxon>Pseudomonadota</taxon>
        <taxon>Betaproteobacteria</taxon>
        <taxon>Burkholderiales</taxon>
        <taxon>Comamonadaceae</taxon>
        <taxon>Verminephrobacter</taxon>
    </lineage>
</organism>
<evidence type="ECO:0000313" key="1">
    <source>
        <dbReference type="EMBL" id="MCW5322281.1"/>
    </source>
</evidence>
<protein>
    <submittedName>
        <fullName evidence="1">Uncharacterized protein</fullName>
    </submittedName>
</protein>
<dbReference type="RefSeq" id="WP_265282596.1">
    <property type="nucleotide sequence ID" value="NZ_QZCW01000002.1"/>
</dbReference>
<dbReference type="InterPro" id="IPR042213">
    <property type="entry name" value="NBD_C_sf"/>
</dbReference>
<name>A0ABT3KVB5_9BURK</name>
<evidence type="ECO:0000313" key="2">
    <source>
        <dbReference type="Proteomes" id="UP001208935"/>
    </source>
</evidence>